<accession>A0A382RGB7</accession>
<reference evidence="1" key="1">
    <citation type="submission" date="2018-05" db="EMBL/GenBank/DDBJ databases">
        <authorList>
            <person name="Lanie J.A."/>
            <person name="Ng W.-L."/>
            <person name="Kazmierczak K.M."/>
            <person name="Andrzejewski T.M."/>
            <person name="Davidsen T.M."/>
            <person name="Wayne K.J."/>
            <person name="Tettelin H."/>
            <person name="Glass J.I."/>
            <person name="Rusch D."/>
            <person name="Podicherti R."/>
            <person name="Tsui H.-C.T."/>
            <person name="Winkler M.E."/>
        </authorList>
    </citation>
    <scope>NUCLEOTIDE SEQUENCE</scope>
</reference>
<evidence type="ECO:0000313" key="1">
    <source>
        <dbReference type="EMBL" id="SVC96676.1"/>
    </source>
</evidence>
<name>A0A382RGB7_9ZZZZ</name>
<sequence length="321" mass="36435">YSLKTAAKRSFNVGKDGKPLFVPGTINMTRGDIVTARGLVYTPSKKTPPWIKEDRKPKKGEKAKWEAKQIARLKKEYSTIDRDAVLPNNATDIKGEKVFEGLVRVTNNFLDQYPEWNNAIRNSTTNSAERNTFVSVPVYKKFIQAPKGNQKDGRSLFLSGKQYAKSTKNVDSWIDRFEAPGYLKIAEQKIDDLKDFGLDMQEYLKDNPKDAWVFAAIAKDGQNNQNSIFRYSAPQLFAAVDKNGNYSTEAMIEEHSMPQNNIGTALVDSAIQGRIEEDFPVLKASYMQGALTYGDNNLVDRDFKYRMPEIYWNEVVPLLMS</sequence>
<feature type="non-terminal residue" evidence="1">
    <location>
        <position position="1"/>
    </location>
</feature>
<organism evidence="1">
    <name type="scientific">marine metagenome</name>
    <dbReference type="NCBI Taxonomy" id="408172"/>
    <lineage>
        <taxon>unclassified sequences</taxon>
        <taxon>metagenomes</taxon>
        <taxon>ecological metagenomes</taxon>
    </lineage>
</organism>
<dbReference type="EMBL" id="UINC01121482">
    <property type="protein sequence ID" value="SVC96676.1"/>
    <property type="molecule type" value="Genomic_DNA"/>
</dbReference>
<dbReference type="AlphaFoldDB" id="A0A382RGB7"/>
<protein>
    <submittedName>
        <fullName evidence="1">Uncharacterized protein</fullName>
    </submittedName>
</protein>
<proteinExistence type="predicted"/>
<gene>
    <name evidence="1" type="ORF">METZ01_LOCUS349530</name>
</gene>
<feature type="non-terminal residue" evidence="1">
    <location>
        <position position="321"/>
    </location>
</feature>